<dbReference type="EMBL" id="RWIC01000627">
    <property type="protein sequence ID" value="TKC41572.1"/>
    <property type="molecule type" value="Genomic_DNA"/>
</dbReference>
<comment type="caution">
    <text evidence="3">The sequence shown here is derived from an EMBL/GenBank/DDBJ whole genome shotgun (WGS) entry which is preliminary data.</text>
</comment>
<protein>
    <recommendedName>
        <fullName evidence="2">Helicase ATP-binding domain-containing protein</fullName>
    </recommendedName>
</protein>
<evidence type="ECO:0000259" key="2">
    <source>
        <dbReference type="PROSITE" id="PS51192"/>
    </source>
</evidence>
<comment type="similarity">
    <text evidence="1">Belongs to the SNF2/RAD54 helicase family.</text>
</comment>
<name>A0A4U1EXS2_MONMO</name>
<dbReference type="InterPro" id="IPR027417">
    <property type="entry name" value="P-loop_NTPase"/>
</dbReference>
<dbReference type="InterPro" id="IPR014001">
    <property type="entry name" value="Helicase_ATP-bd"/>
</dbReference>
<dbReference type="Pfam" id="PF00176">
    <property type="entry name" value="SNF2-rel_dom"/>
    <property type="match status" value="1"/>
</dbReference>
<accession>A0A4U1EXS2</accession>
<dbReference type="InterPro" id="IPR000330">
    <property type="entry name" value="SNF2_N"/>
</dbReference>
<dbReference type="Gene3D" id="3.40.50.10810">
    <property type="entry name" value="Tandem AAA-ATPase domain"/>
    <property type="match status" value="1"/>
</dbReference>
<reference evidence="4" key="1">
    <citation type="journal article" date="2019" name="IScience">
        <title>Narwhal Genome Reveals Long-Term Low Genetic Diversity despite Current Large Abundance Size.</title>
        <authorList>
            <person name="Westbury M.V."/>
            <person name="Petersen B."/>
            <person name="Garde E."/>
            <person name="Heide-Jorgensen M.P."/>
            <person name="Lorenzen E.D."/>
        </authorList>
    </citation>
    <scope>NUCLEOTIDE SEQUENCE [LARGE SCALE GENOMIC DNA]</scope>
</reference>
<dbReference type="PROSITE" id="PS51192">
    <property type="entry name" value="HELICASE_ATP_BIND_1"/>
    <property type="match status" value="1"/>
</dbReference>
<dbReference type="SUPFAM" id="SSF52540">
    <property type="entry name" value="P-loop containing nucleoside triphosphate hydrolases"/>
    <property type="match status" value="1"/>
</dbReference>
<dbReference type="GO" id="GO:0005694">
    <property type="term" value="C:chromosome"/>
    <property type="evidence" value="ECO:0007669"/>
    <property type="project" value="UniProtKB-ARBA"/>
</dbReference>
<evidence type="ECO:0000313" key="3">
    <source>
        <dbReference type="EMBL" id="TKC41572.1"/>
    </source>
</evidence>
<dbReference type="InterPro" id="IPR038718">
    <property type="entry name" value="SNF2-like_sf"/>
</dbReference>
<gene>
    <name evidence="3" type="ORF">EI555_005335</name>
</gene>
<dbReference type="GO" id="GO:0005524">
    <property type="term" value="F:ATP binding"/>
    <property type="evidence" value="ECO:0007669"/>
    <property type="project" value="InterPro"/>
</dbReference>
<feature type="non-terminal residue" evidence="3">
    <location>
        <position position="149"/>
    </location>
</feature>
<sequence length="149" mass="17536">MRRSLVPQLRSGKFNVLLTTYEYIIKDKHILAKIRWKYMIVDEGHRMKNHHCKLTQVLNTHYVAPRRILLTGTPLQNKLPELWALLNFLLPTIFKSCSTFEQWFNAPFAMTGERVEYVIKCDMSALQKILYRHMQAKGILLTDGSEKDK</sequence>
<evidence type="ECO:0000256" key="1">
    <source>
        <dbReference type="ARBA" id="ARBA00007025"/>
    </source>
</evidence>
<proteinExistence type="inferred from homology"/>
<dbReference type="Proteomes" id="UP000308365">
    <property type="component" value="Unassembled WGS sequence"/>
</dbReference>
<organism evidence="3 4">
    <name type="scientific">Monodon monoceros</name>
    <name type="common">Narwhal</name>
    <name type="synonym">Ceratodon monodon</name>
    <dbReference type="NCBI Taxonomy" id="40151"/>
    <lineage>
        <taxon>Eukaryota</taxon>
        <taxon>Metazoa</taxon>
        <taxon>Chordata</taxon>
        <taxon>Craniata</taxon>
        <taxon>Vertebrata</taxon>
        <taxon>Euteleostomi</taxon>
        <taxon>Mammalia</taxon>
        <taxon>Eutheria</taxon>
        <taxon>Laurasiatheria</taxon>
        <taxon>Artiodactyla</taxon>
        <taxon>Whippomorpha</taxon>
        <taxon>Cetacea</taxon>
        <taxon>Odontoceti</taxon>
        <taxon>Monodontidae</taxon>
        <taxon>Monodon</taxon>
    </lineage>
</organism>
<dbReference type="AlphaFoldDB" id="A0A4U1EXS2"/>
<evidence type="ECO:0000313" key="4">
    <source>
        <dbReference type="Proteomes" id="UP000308365"/>
    </source>
</evidence>
<dbReference type="PANTHER" id="PTHR10799">
    <property type="entry name" value="SNF2/RAD54 HELICASE FAMILY"/>
    <property type="match status" value="1"/>
</dbReference>
<feature type="domain" description="Helicase ATP-binding" evidence="2">
    <location>
        <begin position="1"/>
        <end position="92"/>
    </location>
</feature>
<dbReference type="FunFam" id="3.40.50.10810:FF:000159">
    <property type="entry name" value="Predicted protein"/>
    <property type="match status" value="1"/>
</dbReference>